<dbReference type="InterPro" id="IPR029058">
    <property type="entry name" value="AB_hydrolase_fold"/>
</dbReference>
<protein>
    <recommendedName>
        <fullName evidence="4">DUF676 domain-containing protein</fullName>
    </recommendedName>
</protein>
<dbReference type="PIRSF" id="PIRSF005412">
    <property type="entry name" value="UCP005412_abhydr"/>
    <property type="match status" value="1"/>
</dbReference>
<organism evidence="5 6">
    <name type="scientific">Lodderomyces beijingensis</name>
    <dbReference type="NCBI Taxonomy" id="1775926"/>
    <lineage>
        <taxon>Eukaryota</taxon>
        <taxon>Fungi</taxon>
        <taxon>Dikarya</taxon>
        <taxon>Ascomycota</taxon>
        <taxon>Saccharomycotina</taxon>
        <taxon>Pichiomycetes</taxon>
        <taxon>Debaryomycetaceae</taxon>
        <taxon>Candida/Lodderomyces clade</taxon>
        <taxon>Lodderomyces</taxon>
    </lineage>
</organism>
<dbReference type="InterPro" id="IPR007751">
    <property type="entry name" value="DUF676_lipase-like"/>
</dbReference>
<dbReference type="RefSeq" id="XP_066832390.1">
    <property type="nucleotide sequence ID" value="XM_066975786.1"/>
</dbReference>
<evidence type="ECO:0000313" key="5">
    <source>
        <dbReference type="EMBL" id="CAK9441584.1"/>
    </source>
</evidence>
<accession>A0ABP0ZSW8</accession>
<dbReference type="Gene3D" id="3.40.50.1820">
    <property type="entry name" value="alpha/beta hydrolase"/>
    <property type="match status" value="1"/>
</dbReference>
<proteinExistence type="inferred from homology"/>
<feature type="region of interest" description="Disordered" evidence="3">
    <location>
        <begin position="647"/>
        <end position="676"/>
    </location>
</feature>
<keyword evidence="2" id="KW-0442">Lipid degradation</keyword>
<evidence type="ECO:0000256" key="1">
    <source>
        <dbReference type="ARBA" id="ARBA00007920"/>
    </source>
</evidence>
<dbReference type="InterPro" id="IPR016445">
    <property type="entry name" value="Rog1_fam"/>
</dbReference>
<evidence type="ECO:0000259" key="4">
    <source>
        <dbReference type="Pfam" id="PF05057"/>
    </source>
</evidence>
<sequence>MRHELLESLEDKILYRQQSSVKAGQIRRFKINFTPHAEGDEVVMPPTLWVKIKNTEPVSKRAIYLAGPYILYVDCRSSDYDPSVKYFVTADQPAFEPQLLAGQSFYVQLSCHTLKSDYSWIVDVVSQIIFNNTISINFEITVGTSKQILHDASTTEGAKIMNSDKLGTFHPLLHVTEWDTHDLWNLPSPQLGKPKHLVVFTHGLHSNASVDMLYLKEQIDEIVKGSSGDAVENEEVIVKAFFGNIAKTERGIKYLGSRVAEYIVSLVTEDEVFNNGQVSKISFVGHSLGGCVQTFAIAYLRSNFPWFFEKIKPINFIAIASPLLGVVNENPLYVKMVLSAGFLGKAGQELGLKLVENESKPLLLLLPTGLAHRILKRFKRRTVYANATNDGIVPLRTSALLFLDYKGLATLLNSNQIENIESTGKVPKAMEEDNLFSPVQAFLSYFMPQKQKGDGSQYKHFQCMGEECDDAGHEKEGVMDGIPSSTFLDSAAALVLPPMPSMKYIVDPSSRENVILHDKVYFETDLPRRRLNSATTATTTTTTSNNGTSIDNNNNNNNGNTTAPPAAAQNGSTSSLRQKLIEKIDYSNLESLEEEIAREYHKSMSWRKVVVKLKPDAHNNIIVRRRFANAYGWPVIQHLVETHFSEEARREDDAGEQRQESLTSLSSTDSLDDEPGLTKLLSRDLMTKENHEIDENNPDEEELHLNHEWINSKDNAESLFALGVTGLIGEVTGIVGDFGTQLYNYSFPSVKIPLVGQIPRPGSLTSPHDAGGELYNGHHAATPGSNSNNNIDGVVAGVNGEENDQKSPALEVPNGLMNAFI</sequence>
<feature type="domain" description="DUF676" evidence="4">
    <location>
        <begin position="193"/>
        <end position="397"/>
    </location>
</feature>
<dbReference type="PANTHER" id="PTHR12482:SF62">
    <property type="entry name" value="LIPASE ROG1-RELATED"/>
    <property type="match status" value="1"/>
</dbReference>
<keyword evidence="6" id="KW-1185">Reference proteome</keyword>
<dbReference type="Pfam" id="PF05057">
    <property type="entry name" value="DUF676"/>
    <property type="match status" value="1"/>
</dbReference>
<dbReference type="InterPro" id="IPR044294">
    <property type="entry name" value="Lipase-like"/>
</dbReference>
<feature type="region of interest" description="Disordered" evidence="3">
    <location>
        <begin position="532"/>
        <end position="573"/>
    </location>
</feature>
<feature type="compositionally biased region" description="Low complexity" evidence="3">
    <location>
        <begin position="532"/>
        <end position="568"/>
    </location>
</feature>
<keyword evidence="2" id="KW-0443">Lipid metabolism</keyword>
<dbReference type="PANTHER" id="PTHR12482">
    <property type="entry name" value="LIPASE ROG1-RELATED-RELATED"/>
    <property type="match status" value="1"/>
</dbReference>
<name>A0ABP0ZSW8_9ASCO</name>
<gene>
    <name evidence="5" type="ORF">LODBEIA_P54520</name>
</gene>
<evidence type="ECO:0000256" key="2">
    <source>
        <dbReference type="ARBA" id="ARBA00022963"/>
    </source>
</evidence>
<dbReference type="EMBL" id="OZ022411">
    <property type="protein sequence ID" value="CAK9441584.1"/>
    <property type="molecule type" value="Genomic_DNA"/>
</dbReference>
<evidence type="ECO:0000256" key="3">
    <source>
        <dbReference type="SAM" id="MobiDB-lite"/>
    </source>
</evidence>
<evidence type="ECO:0000313" key="6">
    <source>
        <dbReference type="Proteomes" id="UP001497383"/>
    </source>
</evidence>
<dbReference type="SUPFAM" id="SSF53474">
    <property type="entry name" value="alpha/beta-Hydrolases"/>
    <property type="match status" value="1"/>
</dbReference>
<comment type="similarity">
    <text evidence="1">Belongs to the putative lipase ROG1 family.</text>
</comment>
<dbReference type="Proteomes" id="UP001497383">
    <property type="component" value="Chromosome 7"/>
</dbReference>
<feature type="compositionally biased region" description="Basic and acidic residues" evidence="3">
    <location>
        <begin position="647"/>
        <end position="659"/>
    </location>
</feature>
<reference evidence="5 6" key="1">
    <citation type="submission" date="2024-03" db="EMBL/GenBank/DDBJ databases">
        <authorList>
            <person name="Brejova B."/>
        </authorList>
    </citation>
    <scope>NUCLEOTIDE SEQUENCE [LARGE SCALE GENOMIC DNA]</scope>
    <source>
        <strain evidence="5 6">CBS 14171</strain>
    </source>
</reference>
<dbReference type="GeneID" id="92210648"/>